<feature type="transmembrane region" description="Helical" evidence="1">
    <location>
        <begin position="42"/>
        <end position="64"/>
    </location>
</feature>
<reference evidence="3 4" key="1">
    <citation type="journal article" date="2019" name="Nat. Ecol. Evol.">
        <title>Megaphylogeny resolves global patterns of mushroom evolution.</title>
        <authorList>
            <person name="Varga T."/>
            <person name="Krizsan K."/>
            <person name="Foldi C."/>
            <person name="Dima B."/>
            <person name="Sanchez-Garcia M."/>
            <person name="Sanchez-Ramirez S."/>
            <person name="Szollosi G.J."/>
            <person name="Szarkandi J.G."/>
            <person name="Papp V."/>
            <person name="Albert L."/>
            <person name="Andreopoulos W."/>
            <person name="Angelini C."/>
            <person name="Antonin V."/>
            <person name="Barry K.W."/>
            <person name="Bougher N.L."/>
            <person name="Buchanan P."/>
            <person name="Buyck B."/>
            <person name="Bense V."/>
            <person name="Catcheside P."/>
            <person name="Chovatia M."/>
            <person name="Cooper J."/>
            <person name="Damon W."/>
            <person name="Desjardin D."/>
            <person name="Finy P."/>
            <person name="Geml J."/>
            <person name="Haridas S."/>
            <person name="Hughes K."/>
            <person name="Justo A."/>
            <person name="Karasinski D."/>
            <person name="Kautmanova I."/>
            <person name="Kiss B."/>
            <person name="Kocsube S."/>
            <person name="Kotiranta H."/>
            <person name="LaButti K.M."/>
            <person name="Lechner B.E."/>
            <person name="Liimatainen K."/>
            <person name="Lipzen A."/>
            <person name="Lukacs Z."/>
            <person name="Mihaltcheva S."/>
            <person name="Morgado L.N."/>
            <person name="Niskanen T."/>
            <person name="Noordeloos M.E."/>
            <person name="Ohm R.A."/>
            <person name="Ortiz-Santana B."/>
            <person name="Ovrebo C."/>
            <person name="Racz N."/>
            <person name="Riley R."/>
            <person name="Savchenko A."/>
            <person name="Shiryaev A."/>
            <person name="Soop K."/>
            <person name="Spirin V."/>
            <person name="Szebenyi C."/>
            <person name="Tomsovsky M."/>
            <person name="Tulloss R.E."/>
            <person name="Uehling J."/>
            <person name="Grigoriev I.V."/>
            <person name="Vagvolgyi C."/>
            <person name="Papp T."/>
            <person name="Martin F.M."/>
            <person name="Miettinen O."/>
            <person name="Hibbett D.S."/>
            <person name="Nagy L.G."/>
        </authorList>
    </citation>
    <scope>NUCLEOTIDE SEQUENCE [LARGE SCALE GENOMIC DNA]</scope>
    <source>
        <strain evidence="3 4">CBS 962.96</strain>
    </source>
</reference>
<evidence type="ECO:0000313" key="3">
    <source>
        <dbReference type="EMBL" id="THU99417.1"/>
    </source>
</evidence>
<keyword evidence="1" id="KW-0812">Transmembrane</keyword>
<evidence type="ECO:0000313" key="4">
    <source>
        <dbReference type="Proteomes" id="UP000297245"/>
    </source>
</evidence>
<evidence type="ECO:0000256" key="1">
    <source>
        <dbReference type="SAM" id="Phobius"/>
    </source>
</evidence>
<keyword evidence="1" id="KW-0472">Membrane</keyword>
<feature type="transmembrane region" description="Helical" evidence="1">
    <location>
        <begin position="84"/>
        <end position="106"/>
    </location>
</feature>
<dbReference type="OrthoDB" id="1461976at2759"/>
<dbReference type="Pfam" id="PF00487">
    <property type="entry name" value="FA_desaturase"/>
    <property type="match status" value="1"/>
</dbReference>
<dbReference type="AlphaFoldDB" id="A0A4S8MAF1"/>
<dbReference type="PANTHER" id="PTHR32100">
    <property type="entry name" value="OMEGA-6 FATTY ACID DESATURASE, CHLOROPLASTIC"/>
    <property type="match status" value="1"/>
</dbReference>
<protein>
    <recommendedName>
        <fullName evidence="2">Fatty acid desaturase domain-containing protein</fullName>
    </recommendedName>
</protein>
<sequence>MDLSHFPKIRDESQTKDFVPLSLSLKEIRENMPPQLFQRNTLLSLAYLARDFCLAVLFFLIATVGDSVITSLHLGPILHAGLHWLLWALYWWFQGLVFTGLWTIGHECGHGAFSSNKTLCDAIGFILHTFLLTPYWSWKYVHHRHHANHSSIEHDEVYVPHTRNELKLPDSAHDGLEDLLGDTPIYTLFMLIRQQFLGFPAYLVCNVSGQRRYPRWSNHLNPNAIMFKKEQRWGIIISDIALVSMGLILYRLSNAYGVKSVFVFYGIPWIAVNHWFIMITYLHHTDPELPHYRGTSWSFQRGAAATMDRNFLGWQGRFFLHDVAHYHVVHHFFPMMPWYNGELATKFLREMLGSHYHYSSQPAFKALWHNYNVCQFVDDEGEIVFYRDRTGKFAQPL</sequence>
<feature type="transmembrane region" description="Helical" evidence="1">
    <location>
        <begin position="233"/>
        <end position="250"/>
    </location>
</feature>
<keyword evidence="1" id="KW-1133">Transmembrane helix</keyword>
<dbReference type="GO" id="GO:0016491">
    <property type="term" value="F:oxidoreductase activity"/>
    <property type="evidence" value="ECO:0007669"/>
    <property type="project" value="InterPro"/>
</dbReference>
<evidence type="ECO:0000259" key="2">
    <source>
        <dbReference type="Pfam" id="PF00487"/>
    </source>
</evidence>
<dbReference type="InterPro" id="IPR005804">
    <property type="entry name" value="FA_desaturase_dom"/>
</dbReference>
<feature type="transmembrane region" description="Helical" evidence="1">
    <location>
        <begin position="118"/>
        <end position="138"/>
    </location>
</feature>
<dbReference type="InterPro" id="IPR012171">
    <property type="entry name" value="Fatty_acid_desaturase"/>
</dbReference>
<dbReference type="Proteomes" id="UP000297245">
    <property type="component" value="Unassembled WGS sequence"/>
</dbReference>
<dbReference type="CDD" id="cd03507">
    <property type="entry name" value="Delta12-FADS-like"/>
    <property type="match status" value="1"/>
</dbReference>
<dbReference type="EMBL" id="ML179120">
    <property type="protein sequence ID" value="THU99417.1"/>
    <property type="molecule type" value="Genomic_DNA"/>
</dbReference>
<feature type="domain" description="Fatty acid desaturase" evidence="2">
    <location>
        <begin position="83"/>
        <end position="358"/>
    </location>
</feature>
<proteinExistence type="predicted"/>
<keyword evidence="4" id="KW-1185">Reference proteome</keyword>
<dbReference type="GO" id="GO:0006629">
    <property type="term" value="P:lipid metabolic process"/>
    <property type="evidence" value="ECO:0007669"/>
    <property type="project" value="InterPro"/>
</dbReference>
<name>A0A4S8MAF1_DENBC</name>
<feature type="transmembrane region" description="Helical" evidence="1">
    <location>
        <begin position="262"/>
        <end position="283"/>
    </location>
</feature>
<accession>A0A4S8MAF1</accession>
<organism evidence="3 4">
    <name type="scientific">Dendrothele bispora (strain CBS 962.96)</name>
    <dbReference type="NCBI Taxonomy" id="1314807"/>
    <lineage>
        <taxon>Eukaryota</taxon>
        <taxon>Fungi</taxon>
        <taxon>Dikarya</taxon>
        <taxon>Basidiomycota</taxon>
        <taxon>Agaricomycotina</taxon>
        <taxon>Agaricomycetes</taxon>
        <taxon>Agaricomycetidae</taxon>
        <taxon>Agaricales</taxon>
        <taxon>Agaricales incertae sedis</taxon>
        <taxon>Dendrothele</taxon>
    </lineage>
</organism>
<gene>
    <name evidence="3" type="ORF">K435DRAFT_964428</name>
</gene>